<dbReference type="NCBIfam" id="TIGR01443">
    <property type="entry name" value="intein_Cterm"/>
    <property type="match status" value="1"/>
</dbReference>
<evidence type="ECO:0000313" key="18">
    <source>
        <dbReference type="EMBL" id="KKM81461.1"/>
    </source>
</evidence>
<evidence type="ECO:0000259" key="17">
    <source>
        <dbReference type="PROSITE" id="PS51975"/>
    </source>
</evidence>
<dbReference type="InterPro" id="IPR004042">
    <property type="entry name" value="Intein_endonuc_central"/>
</dbReference>
<evidence type="ECO:0000256" key="7">
    <source>
        <dbReference type="ARBA" id="ARBA00019179"/>
    </source>
</evidence>
<evidence type="ECO:0000256" key="15">
    <source>
        <dbReference type="ARBA" id="ARBA00023211"/>
    </source>
</evidence>
<dbReference type="GO" id="GO:0046872">
    <property type="term" value="F:metal ion binding"/>
    <property type="evidence" value="ECO:0007669"/>
    <property type="project" value="UniProtKB-KW"/>
</dbReference>
<dbReference type="Gene3D" id="3.30.420.10">
    <property type="entry name" value="Ribonuclease H-like superfamily/Ribonuclease H"/>
    <property type="match status" value="1"/>
</dbReference>
<dbReference type="InterPro" id="IPR030934">
    <property type="entry name" value="Intein_C"/>
</dbReference>
<evidence type="ECO:0000256" key="14">
    <source>
        <dbReference type="ARBA" id="ARBA00023000"/>
    </source>
</evidence>
<dbReference type="NCBIfam" id="NF000595">
    <property type="entry name" value="PRK00015.1-3"/>
    <property type="match status" value="1"/>
</dbReference>
<keyword evidence="9" id="KW-0540">Nuclease</keyword>
<dbReference type="Pfam" id="PF01351">
    <property type="entry name" value="RNase_HII"/>
    <property type="match status" value="1"/>
</dbReference>
<comment type="caution">
    <text evidence="18">The sequence shown here is derived from an EMBL/GenBank/DDBJ whole genome shotgun (WGS) entry which is preliminary data.</text>
</comment>
<dbReference type="GO" id="GO:0005737">
    <property type="term" value="C:cytoplasm"/>
    <property type="evidence" value="ECO:0007669"/>
    <property type="project" value="UniProtKB-SubCell"/>
</dbReference>
<keyword evidence="10" id="KW-0479">Metal-binding</keyword>
<dbReference type="InterPro" id="IPR012337">
    <property type="entry name" value="RNaseH-like_sf"/>
</dbReference>
<dbReference type="InterPro" id="IPR024567">
    <property type="entry name" value="RNase_HII/HIII_dom"/>
</dbReference>
<comment type="subcellular location">
    <subcellularLocation>
        <location evidence="4">Cytoplasm</location>
    </subcellularLocation>
</comment>
<dbReference type="SUPFAM" id="SSF55608">
    <property type="entry name" value="Homing endonucleases"/>
    <property type="match status" value="1"/>
</dbReference>
<keyword evidence="15" id="KW-0464">Manganese</keyword>
<protein>
    <recommendedName>
        <fullName evidence="7">Ribonuclease HII</fullName>
        <ecNumber evidence="6">3.1.26.4</ecNumber>
    </recommendedName>
</protein>
<comment type="cofactor">
    <cofactor evidence="3">
        <name>Mg(2+)</name>
        <dbReference type="ChEBI" id="CHEBI:18420"/>
    </cofactor>
</comment>
<dbReference type="PROSITE" id="PS51975">
    <property type="entry name" value="RNASE_H_2"/>
    <property type="match status" value="1"/>
</dbReference>
<dbReference type="EC" id="3.1.26.4" evidence="6"/>
<keyword evidence="8" id="KW-0963">Cytoplasm</keyword>
<dbReference type="PROSITE" id="PS50819">
    <property type="entry name" value="INTEIN_ENDONUCLEASE"/>
    <property type="match status" value="1"/>
</dbReference>
<reference evidence="18" key="1">
    <citation type="journal article" date="2015" name="Nature">
        <title>Complex archaea that bridge the gap between prokaryotes and eukaryotes.</title>
        <authorList>
            <person name="Spang A."/>
            <person name="Saw J.H."/>
            <person name="Jorgensen S.L."/>
            <person name="Zaremba-Niedzwiedzka K."/>
            <person name="Martijn J."/>
            <person name="Lind A.E."/>
            <person name="van Eijk R."/>
            <person name="Schleper C."/>
            <person name="Guy L."/>
            <person name="Ettema T.J."/>
        </authorList>
    </citation>
    <scope>NUCLEOTIDE SEQUENCE</scope>
</reference>
<dbReference type="GO" id="GO:0006298">
    <property type="term" value="P:mismatch repair"/>
    <property type="evidence" value="ECO:0007669"/>
    <property type="project" value="TreeGrafter"/>
</dbReference>
<evidence type="ECO:0000256" key="9">
    <source>
        <dbReference type="ARBA" id="ARBA00022722"/>
    </source>
</evidence>
<evidence type="ECO:0000256" key="1">
    <source>
        <dbReference type="ARBA" id="ARBA00000077"/>
    </source>
</evidence>
<evidence type="ECO:0000256" key="5">
    <source>
        <dbReference type="ARBA" id="ARBA00007383"/>
    </source>
</evidence>
<dbReference type="AlphaFoldDB" id="A0A0F9L2X4"/>
<keyword evidence="11" id="KW-0255">Endonuclease</keyword>
<dbReference type="GO" id="GO:0043137">
    <property type="term" value="P:DNA replication, removal of RNA primer"/>
    <property type="evidence" value="ECO:0007669"/>
    <property type="project" value="TreeGrafter"/>
</dbReference>
<feature type="domain" description="RNase H type-2" evidence="17">
    <location>
        <begin position="380"/>
        <end position="564"/>
    </location>
</feature>
<dbReference type="SUPFAM" id="SSF53098">
    <property type="entry name" value="Ribonuclease H-like"/>
    <property type="match status" value="1"/>
</dbReference>
<evidence type="ECO:0000256" key="13">
    <source>
        <dbReference type="ARBA" id="ARBA00022813"/>
    </source>
</evidence>
<dbReference type="GO" id="GO:0003723">
    <property type="term" value="F:RNA binding"/>
    <property type="evidence" value="ECO:0007669"/>
    <property type="project" value="InterPro"/>
</dbReference>
<evidence type="ECO:0000256" key="10">
    <source>
        <dbReference type="ARBA" id="ARBA00022723"/>
    </source>
</evidence>
<dbReference type="GO" id="GO:0004523">
    <property type="term" value="F:RNA-DNA hybrid ribonuclease activity"/>
    <property type="evidence" value="ECO:0007669"/>
    <property type="project" value="UniProtKB-EC"/>
</dbReference>
<keyword evidence="13" id="KW-0068">Autocatalytic cleavage</keyword>
<name>A0A0F9L2X4_9ZZZZ</name>
<keyword evidence="12" id="KW-0378">Hydrolase</keyword>
<gene>
    <name evidence="18" type="ORF">LCGC14_1329590</name>
</gene>
<evidence type="ECO:0000256" key="3">
    <source>
        <dbReference type="ARBA" id="ARBA00001946"/>
    </source>
</evidence>
<dbReference type="InterPro" id="IPR027434">
    <property type="entry name" value="Homing_endonucl"/>
</dbReference>
<dbReference type="InterPro" id="IPR036844">
    <property type="entry name" value="Hint_dom_sf"/>
</dbReference>
<dbReference type="SUPFAM" id="SSF51294">
    <property type="entry name" value="Hedgehog/intein (Hint) domain"/>
    <property type="match status" value="1"/>
</dbReference>
<dbReference type="Gene3D" id="3.10.28.10">
    <property type="entry name" value="Homing endonucleases"/>
    <property type="match status" value="1"/>
</dbReference>
<evidence type="ECO:0000259" key="16">
    <source>
        <dbReference type="PROSITE" id="PS50819"/>
    </source>
</evidence>
<accession>A0A0F9L2X4</accession>
<proteinExistence type="inferred from homology"/>
<organism evidence="18">
    <name type="scientific">marine sediment metagenome</name>
    <dbReference type="NCBI Taxonomy" id="412755"/>
    <lineage>
        <taxon>unclassified sequences</taxon>
        <taxon>metagenomes</taxon>
        <taxon>ecological metagenomes</taxon>
    </lineage>
</organism>
<comment type="catalytic activity">
    <reaction evidence="1">
        <text>Endonucleolytic cleavage to 5'-phosphomonoester.</text>
        <dbReference type="EC" id="3.1.26.4"/>
    </reaction>
</comment>
<evidence type="ECO:0000256" key="6">
    <source>
        <dbReference type="ARBA" id="ARBA00012180"/>
    </source>
</evidence>
<evidence type="ECO:0000256" key="4">
    <source>
        <dbReference type="ARBA" id="ARBA00004496"/>
    </source>
</evidence>
<evidence type="ECO:0000256" key="2">
    <source>
        <dbReference type="ARBA" id="ARBA00001936"/>
    </source>
</evidence>
<dbReference type="EMBL" id="LAZR01008017">
    <property type="protein sequence ID" value="KKM81461.1"/>
    <property type="molecule type" value="Genomic_DNA"/>
</dbReference>
<evidence type="ECO:0000256" key="11">
    <source>
        <dbReference type="ARBA" id="ARBA00022759"/>
    </source>
</evidence>
<dbReference type="PANTHER" id="PTHR10954">
    <property type="entry name" value="RIBONUCLEASE H2 SUBUNIT A"/>
    <property type="match status" value="1"/>
</dbReference>
<dbReference type="InterPro" id="IPR022898">
    <property type="entry name" value="RNase_HII"/>
</dbReference>
<sequence length="564" mass="64652">MQKTIPTYDLELELRNKGCKYIIGVDEAGRGCEHPSAEVLTDTGWKHYSDITLTDMVLSYTSNGEIGWQNIEAVVEKDFSGYLIELKNAGIHIYVTSDHYFDVVRRVFKRDDNYKLRLVGYKFRGRKCVEDLVANDYIPRGGRWVGQMKDFFILPSINKSEHDNSGKDYSEKHIEMGIWASFMGIYLSEGSCSCCGGGYNVTISQSKKSIYYNEIKYLLNMMPFSFNETSVGFTVYNKQLYVYLKQFGDKYSKFIPKDIKELSPCFLKLFIEWAIKGDGSCYTGYNRQEICTYYTVSKRLKDDFEEVILKAGRTYHTTCRDPKDKFIQGRLVKKENQKRCFEIRLRRNNKASVKHLHKNYIPYNGKVFCLSLPEHHNFYVRRSGTGYFTGNSLMGPVVAAAVHIPEGFDTAGIDDSKKLSSKNRELFYNKIVEECDYAFYAIDNGTIDSINILEATMMCMRYSIMSITKADYALIDGNRLPEFLGVSAECVVGGDGKSVSIAAASIVAKVTRDKMVLEMHEQYPIYGWDKNKGYGTQEHRDAIKLYGATPYHRKSFSGVKEYVR</sequence>
<dbReference type="CDD" id="cd07182">
    <property type="entry name" value="RNase_HII_bacteria_HII_like"/>
    <property type="match status" value="1"/>
</dbReference>
<comment type="similarity">
    <text evidence="5">Belongs to the RNase HII family.</text>
</comment>
<evidence type="ECO:0000256" key="12">
    <source>
        <dbReference type="ARBA" id="ARBA00022801"/>
    </source>
</evidence>
<evidence type="ECO:0000256" key="8">
    <source>
        <dbReference type="ARBA" id="ARBA00022490"/>
    </source>
</evidence>
<comment type="cofactor">
    <cofactor evidence="2">
        <name>Mn(2+)</name>
        <dbReference type="ChEBI" id="CHEBI:29035"/>
    </cofactor>
</comment>
<keyword evidence="14" id="KW-0651">Protein splicing</keyword>
<dbReference type="Gene3D" id="2.170.16.10">
    <property type="entry name" value="Hedgehog/Intein (Hint) domain"/>
    <property type="match status" value="1"/>
</dbReference>
<dbReference type="InterPro" id="IPR001352">
    <property type="entry name" value="RNase_HII/HIII"/>
</dbReference>
<dbReference type="InterPro" id="IPR036397">
    <property type="entry name" value="RNaseH_sf"/>
</dbReference>
<feature type="domain" description="DOD-type homing endonuclease" evidence="16">
    <location>
        <begin position="182"/>
        <end position="313"/>
    </location>
</feature>
<dbReference type="PANTHER" id="PTHR10954:SF18">
    <property type="entry name" value="RIBONUCLEASE HII"/>
    <property type="match status" value="1"/>
</dbReference>
<dbReference type="GO" id="GO:0032299">
    <property type="term" value="C:ribonuclease H2 complex"/>
    <property type="evidence" value="ECO:0007669"/>
    <property type="project" value="TreeGrafter"/>
</dbReference>